<feature type="chain" id="PRO_5007615380" description="Lipoprotein" evidence="1">
    <location>
        <begin position="24"/>
        <end position="110"/>
    </location>
</feature>
<sequence>MSTSILRALFLVFSAGLFQPVMAQKTAANPVAGNESSQSCVDVQANGVRSMAYNCFSKQLAPTPMHSARNHPDFPNPALASERAVRLSPNQNGLQTSIHAGIISGTRRKR</sequence>
<evidence type="ECO:0000313" key="3">
    <source>
        <dbReference type="Proteomes" id="UP000077037"/>
    </source>
</evidence>
<gene>
    <name evidence="2" type="ORF">SAMEA1982600_04062</name>
</gene>
<evidence type="ECO:0008006" key="4">
    <source>
        <dbReference type="Google" id="ProtNLM"/>
    </source>
</evidence>
<name>A0A157QUM0_9BORD</name>
<protein>
    <recommendedName>
        <fullName evidence="4">Lipoprotein</fullName>
    </recommendedName>
</protein>
<reference evidence="2 3" key="1">
    <citation type="submission" date="2016-03" db="EMBL/GenBank/DDBJ databases">
        <authorList>
            <consortium name="Pathogen Informatics"/>
        </authorList>
    </citation>
    <scope>NUCLEOTIDE SEQUENCE [LARGE SCALE GENOMIC DNA]</scope>
    <source>
        <strain evidence="2 3">NCTC13364</strain>
    </source>
</reference>
<organism evidence="2 3">
    <name type="scientific">Bordetella ansorpii</name>
    <dbReference type="NCBI Taxonomy" id="288768"/>
    <lineage>
        <taxon>Bacteria</taxon>
        <taxon>Pseudomonadati</taxon>
        <taxon>Pseudomonadota</taxon>
        <taxon>Betaproteobacteria</taxon>
        <taxon>Burkholderiales</taxon>
        <taxon>Alcaligenaceae</taxon>
        <taxon>Bordetella</taxon>
    </lineage>
</organism>
<evidence type="ECO:0000313" key="2">
    <source>
        <dbReference type="EMBL" id="SAI49585.1"/>
    </source>
</evidence>
<dbReference type="AlphaFoldDB" id="A0A157QUM0"/>
<feature type="signal peptide" evidence="1">
    <location>
        <begin position="1"/>
        <end position="23"/>
    </location>
</feature>
<proteinExistence type="predicted"/>
<accession>A0A157QUM0</accession>
<evidence type="ECO:0000256" key="1">
    <source>
        <dbReference type="SAM" id="SignalP"/>
    </source>
</evidence>
<dbReference type="RefSeq" id="WP_156523172.1">
    <property type="nucleotide sequence ID" value="NZ_FKBS01000025.1"/>
</dbReference>
<keyword evidence="1" id="KW-0732">Signal</keyword>
<dbReference type="Proteomes" id="UP000077037">
    <property type="component" value="Unassembled WGS sequence"/>
</dbReference>
<dbReference type="EMBL" id="FKBS01000025">
    <property type="protein sequence ID" value="SAI49585.1"/>
    <property type="molecule type" value="Genomic_DNA"/>
</dbReference>